<dbReference type="PANTHER" id="PTHR11839">
    <property type="entry name" value="UDP/ADP-SUGAR PYROPHOSPHATASE"/>
    <property type="match status" value="1"/>
</dbReference>
<dbReference type="GO" id="GO:0019693">
    <property type="term" value="P:ribose phosphate metabolic process"/>
    <property type="evidence" value="ECO:0007669"/>
    <property type="project" value="TreeGrafter"/>
</dbReference>
<comment type="cofactor">
    <cofactor evidence="1">
        <name>Mg(2+)</name>
        <dbReference type="ChEBI" id="CHEBI:18420"/>
    </cofactor>
</comment>
<organism evidence="4 5">
    <name type="scientific">Fictibacillus phosphorivorans</name>
    <dbReference type="NCBI Taxonomy" id="1221500"/>
    <lineage>
        <taxon>Bacteria</taxon>
        <taxon>Bacillati</taxon>
        <taxon>Bacillota</taxon>
        <taxon>Bacilli</taxon>
        <taxon>Bacillales</taxon>
        <taxon>Fictibacillaceae</taxon>
        <taxon>Fictibacillus</taxon>
    </lineage>
</organism>
<dbReference type="OrthoDB" id="9806150at2"/>
<evidence type="ECO:0000313" key="5">
    <source>
        <dbReference type="Proteomes" id="UP000076567"/>
    </source>
</evidence>
<dbReference type="PROSITE" id="PS51462">
    <property type="entry name" value="NUDIX"/>
    <property type="match status" value="1"/>
</dbReference>
<dbReference type="Pfam" id="PF00293">
    <property type="entry name" value="NUDIX"/>
    <property type="match status" value="1"/>
</dbReference>
<name>A0A165NJP2_9BACL</name>
<reference evidence="5" key="1">
    <citation type="submission" date="2016-01" db="EMBL/GenBank/DDBJ databases">
        <title>Draft genome of Chromobacterium sp. F49.</title>
        <authorList>
            <person name="Hong K.W."/>
        </authorList>
    </citation>
    <scope>NUCLEOTIDE SEQUENCE [LARGE SCALE GENOMIC DNA]</scope>
    <source>
        <strain evidence="5">P7IIIA</strain>
    </source>
</reference>
<dbReference type="GO" id="GO:0016787">
    <property type="term" value="F:hydrolase activity"/>
    <property type="evidence" value="ECO:0007669"/>
    <property type="project" value="UniProtKB-KW"/>
</dbReference>
<dbReference type="Proteomes" id="UP000076567">
    <property type="component" value="Unassembled WGS sequence"/>
</dbReference>
<dbReference type="Gene3D" id="3.90.79.10">
    <property type="entry name" value="Nucleoside Triphosphate Pyrophosphohydrolase"/>
    <property type="match status" value="1"/>
</dbReference>
<evidence type="ECO:0000256" key="2">
    <source>
        <dbReference type="ARBA" id="ARBA00022801"/>
    </source>
</evidence>
<gene>
    <name evidence="4" type="ORF">AWM68_08095</name>
</gene>
<dbReference type="PROSITE" id="PS00893">
    <property type="entry name" value="NUDIX_BOX"/>
    <property type="match status" value="1"/>
</dbReference>
<dbReference type="InterPro" id="IPR000086">
    <property type="entry name" value="NUDIX_hydrolase_dom"/>
</dbReference>
<dbReference type="GO" id="GO:0006753">
    <property type="term" value="P:nucleoside phosphate metabolic process"/>
    <property type="evidence" value="ECO:0007669"/>
    <property type="project" value="TreeGrafter"/>
</dbReference>
<comment type="caution">
    <text evidence="4">The sequence shown here is derived from an EMBL/GenBank/DDBJ whole genome shotgun (WGS) entry which is preliminary data.</text>
</comment>
<dbReference type="AlphaFoldDB" id="A0A165NJP2"/>
<dbReference type="EMBL" id="LRFC01000023">
    <property type="protein sequence ID" value="KZE66317.1"/>
    <property type="molecule type" value="Genomic_DNA"/>
</dbReference>
<dbReference type="PANTHER" id="PTHR11839:SF18">
    <property type="entry name" value="NUDIX HYDROLASE DOMAIN-CONTAINING PROTEIN"/>
    <property type="match status" value="1"/>
</dbReference>
<dbReference type="RefSeq" id="WP_066242054.1">
    <property type="nucleotide sequence ID" value="NZ_LRFC01000023.1"/>
</dbReference>
<proteinExistence type="predicted"/>
<evidence type="ECO:0000313" key="4">
    <source>
        <dbReference type="EMBL" id="KZE66317.1"/>
    </source>
</evidence>
<evidence type="ECO:0000256" key="1">
    <source>
        <dbReference type="ARBA" id="ARBA00001946"/>
    </source>
</evidence>
<dbReference type="InterPro" id="IPR020084">
    <property type="entry name" value="NUDIX_hydrolase_CS"/>
</dbReference>
<evidence type="ECO:0000259" key="3">
    <source>
        <dbReference type="PROSITE" id="PS51462"/>
    </source>
</evidence>
<dbReference type="GO" id="GO:0005829">
    <property type="term" value="C:cytosol"/>
    <property type="evidence" value="ECO:0007669"/>
    <property type="project" value="TreeGrafter"/>
</dbReference>
<dbReference type="FunFam" id="3.90.79.10:FF:000024">
    <property type="entry name" value="ADP-ribose pyrophosphatase"/>
    <property type="match status" value="1"/>
</dbReference>
<keyword evidence="5" id="KW-1185">Reference proteome</keyword>
<keyword evidence="2" id="KW-0378">Hydrolase</keyword>
<protein>
    <submittedName>
        <fullName evidence="4">ADP-ribose pyrophosphatase</fullName>
    </submittedName>
</protein>
<dbReference type="CDD" id="cd03424">
    <property type="entry name" value="NUDIX_ADPRase_Nudt5_UGPPase_Nudt14"/>
    <property type="match status" value="1"/>
</dbReference>
<feature type="domain" description="Nudix hydrolase" evidence="3">
    <location>
        <begin position="40"/>
        <end position="170"/>
    </location>
</feature>
<dbReference type="SUPFAM" id="SSF55811">
    <property type="entry name" value="Nudix"/>
    <property type="match status" value="1"/>
</dbReference>
<dbReference type="InterPro" id="IPR015797">
    <property type="entry name" value="NUDIX_hydrolase-like_dom_sf"/>
</dbReference>
<sequence>MENLYEKTLSKEQIYSGKIIDLYVEEVELPNKKTGKREIVKHPGAVAVLAVTNEGKILMVEQFRKPLEKTIIEIPAGKLEKGEDPLACAKRELMEETGYSCESMVSIGSFYTSPGFADELIYLYFTDTLVKQGEQMTDEDEFINVLEVSVNEAKEMMQDERIHDAKTAYSVMYMELKHAVEK</sequence>
<accession>A0A165NJP2</accession>